<keyword evidence="3" id="KW-1185">Reference proteome</keyword>
<protein>
    <submittedName>
        <fullName evidence="2">Uncharacterized protein</fullName>
    </submittedName>
</protein>
<gene>
    <name evidence="2" type="ORF">AVEN_113053_1</name>
</gene>
<feature type="region of interest" description="Disordered" evidence="1">
    <location>
        <begin position="62"/>
        <end position="115"/>
    </location>
</feature>
<accession>A0A4Y2SI46</accession>
<evidence type="ECO:0000313" key="3">
    <source>
        <dbReference type="Proteomes" id="UP000499080"/>
    </source>
</evidence>
<evidence type="ECO:0000256" key="1">
    <source>
        <dbReference type="SAM" id="MobiDB-lite"/>
    </source>
</evidence>
<organism evidence="2 3">
    <name type="scientific">Araneus ventricosus</name>
    <name type="common">Orbweaver spider</name>
    <name type="synonym">Epeira ventricosa</name>
    <dbReference type="NCBI Taxonomy" id="182803"/>
    <lineage>
        <taxon>Eukaryota</taxon>
        <taxon>Metazoa</taxon>
        <taxon>Ecdysozoa</taxon>
        <taxon>Arthropoda</taxon>
        <taxon>Chelicerata</taxon>
        <taxon>Arachnida</taxon>
        <taxon>Araneae</taxon>
        <taxon>Araneomorphae</taxon>
        <taxon>Entelegynae</taxon>
        <taxon>Araneoidea</taxon>
        <taxon>Araneidae</taxon>
        <taxon>Araneus</taxon>
    </lineage>
</organism>
<comment type="caution">
    <text evidence="2">The sequence shown here is derived from an EMBL/GenBank/DDBJ whole genome shotgun (WGS) entry which is preliminary data.</text>
</comment>
<name>A0A4Y2SI46_ARAVE</name>
<feature type="compositionally biased region" description="Low complexity" evidence="1">
    <location>
        <begin position="73"/>
        <end position="86"/>
    </location>
</feature>
<evidence type="ECO:0000313" key="2">
    <source>
        <dbReference type="EMBL" id="GBN86885.1"/>
    </source>
</evidence>
<sequence>MSKQVRRTMGARSNGASDLVGVSDQRECRTRWGSVGLEGGSDYRHGLEGKAGLVGGQREAGLVGMGGQGRTMGVAGPVGVPGLVRGRTSESTDQSGECRTESESVGPVRVSTSEQ</sequence>
<dbReference type="AlphaFoldDB" id="A0A4Y2SI46"/>
<feature type="region of interest" description="Disordered" evidence="1">
    <location>
        <begin position="1"/>
        <end position="25"/>
    </location>
</feature>
<proteinExistence type="predicted"/>
<dbReference type="EMBL" id="BGPR01021517">
    <property type="protein sequence ID" value="GBN86885.1"/>
    <property type="molecule type" value="Genomic_DNA"/>
</dbReference>
<reference evidence="2 3" key="1">
    <citation type="journal article" date="2019" name="Sci. Rep.">
        <title>Orb-weaving spider Araneus ventricosus genome elucidates the spidroin gene catalogue.</title>
        <authorList>
            <person name="Kono N."/>
            <person name="Nakamura H."/>
            <person name="Ohtoshi R."/>
            <person name="Moran D.A.P."/>
            <person name="Shinohara A."/>
            <person name="Yoshida Y."/>
            <person name="Fujiwara M."/>
            <person name="Mori M."/>
            <person name="Tomita M."/>
            <person name="Arakawa K."/>
        </authorList>
    </citation>
    <scope>NUCLEOTIDE SEQUENCE [LARGE SCALE GENOMIC DNA]</scope>
</reference>
<dbReference type="Proteomes" id="UP000499080">
    <property type="component" value="Unassembled WGS sequence"/>
</dbReference>